<dbReference type="GO" id="GO:0005886">
    <property type="term" value="C:plasma membrane"/>
    <property type="evidence" value="ECO:0007669"/>
    <property type="project" value="UniProtKB-SubCell"/>
</dbReference>
<keyword evidence="4 5" id="KW-0112">Calmodulin-binding</keyword>
<keyword evidence="5" id="KW-0449">Lipoprotein</keyword>
<comment type="pathway">
    <text evidence="1 5">Glycan biosynthesis; glycogen metabolism.</text>
</comment>
<evidence type="ECO:0000256" key="1">
    <source>
        <dbReference type="ARBA" id="ARBA00005131"/>
    </source>
</evidence>
<keyword evidence="7" id="KW-1185">Reference proteome</keyword>
<dbReference type="GO" id="GO:0005977">
    <property type="term" value="P:glycogen metabolic process"/>
    <property type="evidence" value="ECO:0007669"/>
    <property type="project" value="UniProtKB-UniPathway"/>
</dbReference>
<name>A0A183NZ57_9TREM</name>
<comment type="subcellular location">
    <subcellularLocation>
        <location evidence="5">Cell membrane</location>
        <topology evidence="5">Lipid-anchor</topology>
        <orientation evidence="5">Cytoplasmic side</orientation>
    </subcellularLocation>
</comment>
<evidence type="ECO:0000256" key="4">
    <source>
        <dbReference type="ARBA" id="ARBA00022860"/>
    </source>
</evidence>
<dbReference type="InterPro" id="IPR008734">
    <property type="entry name" value="PHK_A/B_su"/>
</dbReference>
<reference evidence="6 7" key="1">
    <citation type="submission" date="2018-11" db="EMBL/GenBank/DDBJ databases">
        <authorList>
            <consortium name="Pathogen Informatics"/>
        </authorList>
    </citation>
    <scope>NUCLEOTIDE SEQUENCE [LARGE SCALE GENOMIC DNA]</scope>
    <source>
        <strain>Denwood</strain>
        <strain evidence="7">Zambia</strain>
    </source>
</reference>
<dbReference type="GO" id="GO:0005964">
    <property type="term" value="C:phosphorylase kinase complex"/>
    <property type="evidence" value="ECO:0007669"/>
    <property type="project" value="TreeGrafter"/>
</dbReference>
<evidence type="ECO:0000313" key="7">
    <source>
        <dbReference type="Proteomes" id="UP000269396"/>
    </source>
</evidence>
<dbReference type="GO" id="GO:0005516">
    <property type="term" value="F:calmodulin binding"/>
    <property type="evidence" value="ECO:0007669"/>
    <property type="project" value="UniProtKB-KW"/>
</dbReference>
<dbReference type="Pfam" id="PF00723">
    <property type="entry name" value="Glyco_hydro_15"/>
    <property type="match status" value="1"/>
</dbReference>
<dbReference type="STRING" id="31246.A0A183NZ57"/>
<dbReference type="InterPro" id="IPR008928">
    <property type="entry name" value="6-hairpin_glycosidase_sf"/>
</dbReference>
<dbReference type="EMBL" id="UZAL01028190">
    <property type="protein sequence ID" value="VDP39155.1"/>
    <property type="molecule type" value="Genomic_DNA"/>
</dbReference>
<dbReference type="SUPFAM" id="SSF48208">
    <property type="entry name" value="Six-hairpin glycosidases"/>
    <property type="match status" value="1"/>
</dbReference>
<organism evidence="6 7">
    <name type="scientific">Schistosoma mattheei</name>
    <dbReference type="NCBI Taxonomy" id="31246"/>
    <lineage>
        <taxon>Eukaryota</taxon>
        <taxon>Metazoa</taxon>
        <taxon>Spiralia</taxon>
        <taxon>Lophotrochozoa</taxon>
        <taxon>Platyhelminthes</taxon>
        <taxon>Trematoda</taxon>
        <taxon>Digenea</taxon>
        <taxon>Strigeidida</taxon>
        <taxon>Schistosomatoidea</taxon>
        <taxon>Schistosomatidae</taxon>
        <taxon>Schistosoma</taxon>
    </lineage>
</organism>
<gene>
    <name evidence="6" type="ORF">SMTD_LOCUS7393</name>
</gene>
<comment type="function">
    <text evidence="5">Phosphorylase b kinase catalyzes the phosphorylation of serine in certain substrates, including troponin I.</text>
</comment>
<dbReference type="Proteomes" id="UP000269396">
    <property type="component" value="Unassembled WGS sequence"/>
</dbReference>
<dbReference type="PANTHER" id="PTHR10749:SF8">
    <property type="entry name" value="PHOSPHORYLASE B KINASE REGULATORY SUBUNIT BETA"/>
    <property type="match status" value="1"/>
</dbReference>
<evidence type="ECO:0000313" key="6">
    <source>
        <dbReference type="EMBL" id="VDP39155.1"/>
    </source>
</evidence>
<dbReference type="PANTHER" id="PTHR10749">
    <property type="entry name" value="PHOSPHORYLASE B KINASE REGULATORY SUBUNIT"/>
    <property type="match status" value="1"/>
</dbReference>
<accession>A0A183NZ57</accession>
<dbReference type="AlphaFoldDB" id="A0A183NZ57"/>
<evidence type="ECO:0000256" key="3">
    <source>
        <dbReference type="ARBA" id="ARBA00022600"/>
    </source>
</evidence>
<keyword evidence="5" id="KW-0636">Prenylation</keyword>
<proteinExistence type="inferred from homology"/>
<dbReference type="InterPro" id="IPR011613">
    <property type="entry name" value="GH15-like"/>
</dbReference>
<sequence length="111" mass="12849">MDKKKLDFYFTLLESSILCYQCVVKLMRGILICYMKQSDKVELLKKTQNPIHSLHAKFDSTSYKTVVGDLEWGHLQIDAISVFLLILAQMTAAGNCYQVIDFFRFAHYLDS</sequence>
<dbReference type="UniPathway" id="UPA00163"/>
<keyword evidence="3 5" id="KW-0321">Glycogen metabolism</keyword>
<evidence type="ECO:0000256" key="5">
    <source>
        <dbReference type="RuleBase" id="RU364123"/>
    </source>
</evidence>
<protein>
    <recommendedName>
        <fullName evidence="5">Phosphorylase b kinase regulatory subunit</fullName>
    </recommendedName>
</protein>
<comment type="similarity">
    <text evidence="2 5">Belongs to the phosphorylase b kinase regulatory chain family.</text>
</comment>
<keyword evidence="5" id="KW-1003">Cell membrane</keyword>
<keyword evidence="5" id="KW-0119">Carbohydrate metabolism</keyword>
<keyword evidence="5" id="KW-0472">Membrane</keyword>
<evidence type="ECO:0000256" key="2">
    <source>
        <dbReference type="ARBA" id="ARBA00007128"/>
    </source>
</evidence>